<accession>A0ABX1RBS9</accession>
<keyword evidence="3" id="KW-0884">PQQ biosynthesis</keyword>
<comment type="pathway">
    <text evidence="1">Cofactor biosynthesis; pyrroloquinoline quinone biosynthesis.</text>
</comment>
<dbReference type="Gene3D" id="1.10.10.1150">
    <property type="entry name" value="Coenzyme PQQ synthesis protein D (PqqD)"/>
    <property type="match status" value="1"/>
</dbReference>
<reference evidence="5 6" key="1">
    <citation type="submission" date="2020-04" db="EMBL/GenBank/DDBJ databases">
        <authorList>
            <person name="Klaysubun C."/>
            <person name="Duangmal K."/>
            <person name="Lipun K."/>
        </authorList>
    </citation>
    <scope>NUCLEOTIDE SEQUENCE [LARGE SCALE GENOMIC DNA]</scope>
    <source>
        <strain evidence="5 6">JCM 11839</strain>
    </source>
</reference>
<feature type="compositionally biased region" description="Low complexity" evidence="4">
    <location>
        <begin position="9"/>
        <end position="20"/>
    </location>
</feature>
<dbReference type="RefSeq" id="WP_169395329.1">
    <property type="nucleotide sequence ID" value="NZ_BAAAJH010000048.1"/>
</dbReference>
<organism evidence="5 6">
    <name type="scientific">Pseudonocardia xinjiangensis</name>
    <dbReference type="NCBI Taxonomy" id="75289"/>
    <lineage>
        <taxon>Bacteria</taxon>
        <taxon>Bacillati</taxon>
        <taxon>Actinomycetota</taxon>
        <taxon>Actinomycetes</taxon>
        <taxon>Pseudonocardiales</taxon>
        <taxon>Pseudonocardiaceae</taxon>
        <taxon>Pseudonocardia</taxon>
    </lineage>
</organism>
<dbReference type="InterPro" id="IPR041881">
    <property type="entry name" value="PqqD_sf"/>
</dbReference>
<keyword evidence="6" id="KW-1185">Reference proteome</keyword>
<feature type="region of interest" description="Disordered" evidence="4">
    <location>
        <begin position="1"/>
        <end position="23"/>
    </location>
</feature>
<dbReference type="InterPro" id="IPR008792">
    <property type="entry name" value="PQQD"/>
</dbReference>
<evidence type="ECO:0000313" key="5">
    <source>
        <dbReference type="EMBL" id="NMH77256.1"/>
    </source>
</evidence>
<dbReference type="InterPro" id="IPR022479">
    <property type="entry name" value="PqqD_bac"/>
</dbReference>
<evidence type="ECO:0000256" key="2">
    <source>
        <dbReference type="ARBA" id="ARBA00011741"/>
    </source>
</evidence>
<evidence type="ECO:0000256" key="3">
    <source>
        <dbReference type="ARBA" id="ARBA00022905"/>
    </source>
</evidence>
<dbReference type="Pfam" id="PF05402">
    <property type="entry name" value="PqqD"/>
    <property type="match status" value="1"/>
</dbReference>
<protein>
    <submittedName>
        <fullName evidence="5">Pyrroloquinoline quinone biosynthesis peptide chaperone PqqD</fullName>
    </submittedName>
</protein>
<evidence type="ECO:0000256" key="1">
    <source>
        <dbReference type="ARBA" id="ARBA00004886"/>
    </source>
</evidence>
<sequence length="108" mass="11839">MPNDTGLTPAAPAPLSALPPDTVRPRLGPHLRLHFDRSRGKHVLLAPESVIVLNATGADVVGLCDGSRTVAAIVDELRARYQRPVDDEVRDFLVRMAARRHVILEETM</sequence>
<gene>
    <name evidence="5" type="primary">pqqD</name>
    <name evidence="5" type="ORF">HF577_09145</name>
</gene>
<dbReference type="EMBL" id="JAAXKY010000021">
    <property type="protein sequence ID" value="NMH77256.1"/>
    <property type="molecule type" value="Genomic_DNA"/>
</dbReference>
<evidence type="ECO:0000313" key="6">
    <source>
        <dbReference type="Proteomes" id="UP001296706"/>
    </source>
</evidence>
<comment type="subunit">
    <text evidence="2">Monomer. Interacts with PqqE.</text>
</comment>
<proteinExistence type="predicted"/>
<comment type="caution">
    <text evidence="5">The sequence shown here is derived from an EMBL/GenBank/DDBJ whole genome shotgun (WGS) entry which is preliminary data.</text>
</comment>
<evidence type="ECO:0000256" key="4">
    <source>
        <dbReference type="SAM" id="MobiDB-lite"/>
    </source>
</evidence>
<dbReference type="NCBIfam" id="TIGR03859">
    <property type="entry name" value="PQQ_PqqD"/>
    <property type="match status" value="1"/>
</dbReference>
<name>A0ABX1RBS9_9PSEU</name>
<dbReference type="Proteomes" id="UP001296706">
    <property type="component" value="Unassembled WGS sequence"/>
</dbReference>